<keyword evidence="1" id="KW-0723">Serine/threonine-protein kinase</keyword>
<feature type="region of interest" description="Disordered" evidence="6">
    <location>
        <begin position="48"/>
        <end position="89"/>
    </location>
</feature>
<evidence type="ECO:0000256" key="2">
    <source>
        <dbReference type="ARBA" id="ARBA00022679"/>
    </source>
</evidence>
<dbReference type="EMBL" id="CAXITT010000365">
    <property type="protein sequence ID" value="CAL1539981.1"/>
    <property type="molecule type" value="Genomic_DNA"/>
</dbReference>
<keyword evidence="4" id="KW-0418">Kinase</keyword>
<dbReference type="SUPFAM" id="SSF56112">
    <property type="entry name" value="Protein kinase-like (PK-like)"/>
    <property type="match status" value="1"/>
</dbReference>
<evidence type="ECO:0000313" key="8">
    <source>
        <dbReference type="EMBL" id="CAL1539981.1"/>
    </source>
</evidence>
<dbReference type="InterPro" id="IPR011009">
    <property type="entry name" value="Kinase-like_dom_sf"/>
</dbReference>
<evidence type="ECO:0000259" key="7">
    <source>
        <dbReference type="PROSITE" id="PS51158"/>
    </source>
</evidence>
<evidence type="ECO:0000313" key="9">
    <source>
        <dbReference type="Proteomes" id="UP001497497"/>
    </source>
</evidence>
<dbReference type="AlphaFoldDB" id="A0AAV2I489"/>
<dbReference type="CDD" id="cd04515">
    <property type="entry name" value="Alpha_kinase"/>
    <property type="match status" value="1"/>
</dbReference>
<dbReference type="PANTHER" id="PTHR45992:SF11">
    <property type="entry name" value="ALPHA-TYPE PROTEIN KINASE DOMAIN-CONTAINING PROTEIN"/>
    <property type="match status" value="1"/>
</dbReference>
<evidence type="ECO:0000256" key="6">
    <source>
        <dbReference type="SAM" id="MobiDB-lite"/>
    </source>
</evidence>
<dbReference type="InterPro" id="IPR051852">
    <property type="entry name" value="Alpha-type_PK"/>
</dbReference>
<dbReference type="InterPro" id="IPR004166">
    <property type="entry name" value="a-kinase_dom"/>
</dbReference>
<feature type="compositionally biased region" description="Basic residues" evidence="6">
    <location>
        <begin position="56"/>
        <end position="67"/>
    </location>
</feature>
<proteinExistence type="predicted"/>
<dbReference type="Gene3D" id="3.20.200.10">
    <property type="entry name" value="MHCK/EF2 kinase"/>
    <property type="match status" value="1"/>
</dbReference>
<dbReference type="SMART" id="SM00811">
    <property type="entry name" value="Alpha_kinase"/>
    <property type="match status" value="1"/>
</dbReference>
<keyword evidence="5" id="KW-0067">ATP-binding</keyword>
<evidence type="ECO:0000256" key="5">
    <source>
        <dbReference type="ARBA" id="ARBA00022840"/>
    </source>
</evidence>
<dbReference type="Proteomes" id="UP001497497">
    <property type="component" value="Unassembled WGS sequence"/>
</dbReference>
<dbReference type="GO" id="GO:0004674">
    <property type="term" value="F:protein serine/threonine kinase activity"/>
    <property type="evidence" value="ECO:0007669"/>
    <property type="project" value="UniProtKB-KW"/>
</dbReference>
<comment type="caution">
    <text evidence="8">The sequence shown here is derived from an EMBL/GenBank/DDBJ whole genome shotgun (WGS) entry which is preliminary data.</text>
</comment>
<keyword evidence="3" id="KW-0547">Nucleotide-binding</keyword>
<keyword evidence="2" id="KW-0808">Transferase</keyword>
<reference evidence="8 9" key="1">
    <citation type="submission" date="2024-04" db="EMBL/GenBank/DDBJ databases">
        <authorList>
            <consortium name="Genoscope - CEA"/>
            <person name="William W."/>
        </authorList>
    </citation>
    <scope>NUCLEOTIDE SEQUENCE [LARGE SCALE GENOMIC DNA]</scope>
</reference>
<keyword evidence="9" id="KW-1185">Reference proteome</keyword>
<feature type="domain" description="Alpha-type protein kinase" evidence="7">
    <location>
        <begin position="94"/>
        <end position="333"/>
    </location>
</feature>
<evidence type="ECO:0000256" key="4">
    <source>
        <dbReference type="ARBA" id="ARBA00022777"/>
    </source>
</evidence>
<evidence type="ECO:0000256" key="1">
    <source>
        <dbReference type="ARBA" id="ARBA00022527"/>
    </source>
</evidence>
<sequence>MAVTSGRERRSRPASNVAKWIFKAILAHIGCLSKQALDDAPTLDENRAALIDDKKQKTKSGRGRRSKPQPVEELQWSDEEDRYSDSKGRSYQPMFSLQNCTLQSEDRGDGETYWVSFEEKSFSKGKEFKVYNGRMNGNGPKSGDRCVVKVFRQCEGTKSLCSCEVKKSLKAKELARAFRQLCPEQESRVKIATVYWALMDEVSKLKLLFFTGERRLSTKEAVLFEDDVRISDERPGKPRKLTGYMDSQGRKKHHVSRALEAFAHFTYHYTRGQLVVCGLEGVHDEDGFFLKTPTIHSQAGEFGNKDQGVKGIHDVFSNHVCNELCQGLIKPDVESQVTYPATTSVCNQSFRLASSQGGDLASIGQDCCGHHSVITRQESGMSQVTENMSEYLEPSAPDMEDCHENIFQPSPPPYSQLYVANWLLCEQSRNCFIPPVPEEAVLMRRVDSQNSADGSQVARVGDCSNTNNVTEVKRDLNANVSAGDVESVMGGVSSIACQDDCDSNDRTCVQFDKKRVRFSVINGGDSGLASSVTNTPANSDLPMDVCTTTSGFSSQPRSIIRQQSSAASSPLQPFFPFTITGSSYHGMEFHNMLNAESPQHGLPDSPPSYYDSEIATAFWIVQRDYLPVQSYNGLSPVKDSNANCRESTVAAVITPNGHIANFFPVAVNNVHPNGPNPRSS</sequence>
<accession>A0AAV2I489</accession>
<protein>
    <recommendedName>
        <fullName evidence="7">Alpha-type protein kinase domain-containing protein</fullName>
    </recommendedName>
</protein>
<name>A0AAV2I489_LYMST</name>
<dbReference type="PROSITE" id="PS51158">
    <property type="entry name" value="ALPHA_KINASE"/>
    <property type="match status" value="1"/>
</dbReference>
<organism evidence="8 9">
    <name type="scientific">Lymnaea stagnalis</name>
    <name type="common">Great pond snail</name>
    <name type="synonym">Helix stagnalis</name>
    <dbReference type="NCBI Taxonomy" id="6523"/>
    <lineage>
        <taxon>Eukaryota</taxon>
        <taxon>Metazoa</taxon>
        <taxon>Spiralia</taxon>
        <taxon>Lophotrochozoa</taxon>
        <taxon>Mollusca</taxon>
        <taxon>Gastropoda</taxon>
        <taxon>Heterobranchia</taxon>
        <taxon>Euthyneura</taxon>
        <taxon>Panpulmonata</taxon>
        <taxon>Hygrophila</taxon>
        <taxon>Lymnaeoidea</taxon>
        <taxon>Lymnaeidae</taxon>
        <taxon>Lymnaea</taxon>
    </lineage>
</organism>
<evidence type="ECO:0000256" key="3">
    <source>
        <dbReference type="ARBA" id="ARBA00022741"/>
    </source>
</evidence>
<dbReference type="GO" id="GO:0005524">
    <property type="term" value="F:ATP binding"/>
    <property type="evidence" value="ECO:0007669"/>
    <property type="project" value="UniProtKB-KW"/>
</dbReference>
<dbReference type="Pfam" id="PF02816">
    <property type="entry name" value="Alpha_kinase"/>
    <property type="match status" value="1"/>
</dbReference>
<dbReference type="PANTHER" id="PTHR45992">
    <property type="entry name" value="EUKARYOTIC ELONGATION FACTOR 2 KINASE-RELATED"/>
    <property type="match status" value="1"/>
</dbReference>
<gene>
    <name evidence="8" type="ORF">GSLYS_00013714001</name>
</gene>